<dbReference type="AlphaFoldDB" id="A0A836BTS0"/>
<evidence type="ECO:0000313" key="2">
    <source>
        <dbReference type="EMBL" id="KAG2487134.1"/>
    </source>
</evidence>
<proteinExistence type="predicted"/>
<comment type="caution">
    <text evidence="2">The sequence shown here is derived from an EMBL/GenBank/DDBJ whole genome shotgun (WGS) entry which is preliminary data.</text>
</comment>
<keyword evidence="3" id="KW-1185">Reference proteome</keyword>
<feature type="compositionally biased region" description="Gly residues" evidence="1">
    <location>
        <begin position="164"/>
        <end position="198"/>
    </location>
</feature>
<feature type="compositionally biased region" description="Basic and acidic residues" evidence="1">
    <location>
        <begin position="145"/>
        <end position="155"/>
    </location>
</feature>
<gene>
    <name evidence="2" type="ORF">HYH03_014247</name>
</gene>
<organism evidence="2 3">
    <name type="scientific">Edaphochlamys debaryana</name>
    <dbReference type="NCBI Taxonomy" id="47281"/>
    <lineage>
        <taxon>Eukaryota</taxon>
        <taxon>Viridiplantae</taxon>
        <taxon>Chlorophyta</taxon>
        <taxon>core chlorophytes</taxon>
        <taxon>Chlorophyceae</taxon>
        <taxon>CS clade</taxon>
        <taxon>Chlamydomonadales</taxon>
        <taxon>Chlamydomonadales incertae sedis</taxon>
        <taxon>Edaphochlamys</taxon>
    </lineage>
</organism>
<dbReference type="Proteomes" id="UP000612055">
    <property type="component" value="Unassembled WGS sequence"/>
</dbReference>
<evidence type="ECO:0000313" key="3">
    <source>
        <dbReference type="Proteomes" id="UP000612055"/>
    </source>
</evidence>
<name>A0A836BTS0_9CHLO</name>
<feature type="compositionally biased region" description="Gly residues" evidence="1">
    <location>
        <begin position="250"/>
        <end position="273"/>
    </location>
</feature>
<feature type="region of interest" description="Disordered" evidence="1">
    <location>
        <begin position="119"/>
        <end position="329"/>
    </location>
</feature>
<protein>
    <submittedName>
        <fullName evidence="2">Uncharacterized protein</fullName>
    </submittedName>
</protein>
<feature type="compositionally biased region" description="Gly residues" evidence="1">
    <location>
        <begin position="124"/>
        <end position="144"/>
    </location>
</feature>
<reference evidence="2" key="1">
    <citation type="journal article" date="2020" name="bioRxiv">
        <title>Comparative genomics of Chlamydomonas.</title>
        <authorList>
            <person name="Craig R.J."/>
            <person name="Hasan A.R."/>
            <person name="Ness R.W."/>
            <person name="Keightley P.D."/>
        </authorList>
    </citation>
    <scope>NUCLEOTIDE SEQUENCE</scope>
    <source>
        <strain evidence="2">CCAP 11/70</strain>
    </source>
</reference>
<feature type="compositionally biased region" description="Basic and acidic residues" evidence="1">
    <location>
        <begin position="206"/>
        <end position="216"/>
    </location>
</feature>
<feature type="compositionally biased region" description="Polar residues" evidence="1">
    <location>
        <begin position="280"/>
        <end position="293"/>
    </location>
</feature>
<accession>A0A836BTS0</accession>
<evidence type="ECO:0000256" key="1">
    <source>
        <dbReference type="SAM" id="MobiDB-lite"/>
    </source>
</evidence>
<sequence length="621" mass="59953">MTEPDNSQGWFFMVPTQLCGDTPLLLQATAAALGAAAGGGGLAGAAGLAGVAAPQGAAHGAGATTATTLALETRPSELGVGEEQGELEEQLLGPTGRDAATAPEADALLGLPAPSALRLAGGDSQAGGGASGGGVSGGGGARGGGRPEEARDGGGRKRRRVEGGAAGSGSPEGGQGPSPNGDGNGDGGARAGNDGGTGDAPAATEGRIELDERPLAGDRSPGAKAVQESPAAATAAAAGRSRRRGRDGARSGGGGGVSGGGRRAPAGGGGAGASGEFSFVSPQGTQPTPSLNGSEADGRTYGSGPYGGQEQQSPPAAEAPEGQGEAEGQEAALPAAGAGLAVTPVNTAAQAVPPAAAVALPMSPVPLPAAPLAAPPTATALDRLLRRAAHRGAAFLVDADAAEAAAAAAASGTAGAGATPAAAGAVASGAGHGDGGGGGGGNWVRRHAAAAASLQAALRGCGGDQQVRGLLEDNRRLAEALQETLKAEAAARGRVSQLQEQLADRGRALAAAAAHARMLRECIEGMRVENASVVQAMRAQEISKKEGRRLYLHSRAGNGAATAKNGDDICRVAGVCLLPAFVDKYPEARVWVDGGGGKGAVCYRLVKQGPAGQEVLAMAEV</sequence>
<feature type="compositionally biased region" description="Low complexity" evidence="1">
    <location>
        <begin position="308"/>
        <end position="323"/>
    </location>
</feature>
<dbReference type="EMBL" id="JAEHOE010000101">
    <property type="protein sequence ID" value="KAG2487134.1"/>
    <property type="molecule type" value="Genomic_DNA"/>
</dbReference>